<dbReference type="PANTHER" id="PTHR30349">
    <property type="entry name" value="PHAGE INTEGRASE-RELATED"/>
    <property type="match status" value="1"/>
</dbReference>
<dbReference type="InterPro" id="IPR011010">
    <property type="entry name" value="DNA_brk_join_enz"/>
</dbReference>
<reference evidence="7 8" key="1">
    <citation type="submission" date="2020-04" db="EMBL/GenBank/DDBJ databases">
        <authorList>
            <person name="De Canck E."/>
        </authorList>
    </citation>
    <scope>NUCLEOTIDE SEQUENCE [LARGE SCALE GENOMIC DNA]</scope>
    <source>
        <strain evidence="7 8">LMG 28138</strain>
    </source>
</reference>
<dbReference type="SUPFAM" id="SSF47823">
    <property type="entry name" value="lambda integrase-like, N-terminal domain"/>
    <property type="match status" value="1"/>
</dbReference>
<keyword evidence="1" id="KW-0229">DNA integration</keyword>
<gene>
    <name evidence="7" type="primary">xerC_3</name>
    <name evidence="7" type="ORF">LMG28138_03219</name>
</gene>
<dbReference type="Gene3D" id="1.10.443.10">
    <property type="entry name" value="Intergrase catalytic core"/>
    <property type="match status" value="1"/>
</dbReference>
<dbReference type="SUPFAM" id="SSF56349">
    <property type="entry name" value="DNA breaking-rejoining enzymes"/>
    <property type="match status" value="1"/>
</dbReference>
<protein>
    <submittedName>
        <fullName evidence="7">Tyrosine recombinase XerC</fullName>
    </submittedName>
</protein>
<dbReference type="GO" id="GO:0006310">
    <property type="term" value="P:DNA recombination"/>
    <property type="evidence" value="ECO:0007669"/>
    <property type="project" value="UniProtKB-KW"/>
</dbReference>
<name>A0A6S7CK77_9BURK</name>
<dbReference type="EMBL" id="CADIKM010000014">
    <property type="protein sequence ID" value="CAB3791722.1"/>
    <property type="molecule type" value="Genomic_DNA"/>
</dbReference>
<dbReference type="InterPro" id="IPR013762">
    <property type="entry name" value="Integrase-like_cat_sf"/>
</dbReference>
<evidence type="ECO:0000256" key="2">
    <source>
        <dbReference type="ARBA" id="ARBA00023125"/>
    </source>
</evidence>
<feature type="domain" description="Core-binding (CB)" evidence="6">
    <location>
        <begin position="27"/>
        <end position="105"/>
    </location>
</feature>
<evidence type="ECO:0000256" key="1">
    <source>
        <dbReference type="ARBA" id="ARBA00022908"/>
    </source>
</evidence>
<dbReference type="InterPro" id="IPR002104">
    <property type="entry name" value="Integrase_catalytic"/>
</dbReference>
<dbReference type="InterPro" id="IPR044068">
    <property type="entry name" value="CB"/>
</dbReference>
<sequence length="329" mass="37178">MTLPSSAHPVGPPPVDLFDQRVDDWERDPRRAFDAWLVKQSFRHSSAQVYQAQWNHFVDWLDLRRRTLRSADAGLVGQFLDSLATRKQQRARYLRLIERVYDHLAKQQPRLPNPARRAALNPDPAADWPMAPANEPTGFLAPAEREALVVHLAAPLPHTPRTRWRELRDRALLAAFLGAGLKTGEAQALPERFLARSDGWLQIENVDPRLTRRTRPFAFARTAFDAWLRERGAAPGTGSLAFPSGPDGRPMHKATVLRAIDAQVEAAGITDSRSRRASPQTMRNSFAAHLFENGESAELVAEWLGFEQLESALRLQTQWRAWQRSEANA</sequence>
<dbReference type="Proteomes" id="UP000494115">
    <property type="component" value="Unassembled WGS sequence"/>
</dbReference>
<evidence type="ECO:0000259" key="6">
    <source>
        <dbReference type="PROSITE" id="PS51900"/>
    </source>
</evidence>
<dbReference type="PROSITE" id="PS51900">
    <property type="entry name" value="CB"/>
    <property type="match status" value="1"/>
</dbReference>
<evidence type="ECO:0000313" key="7">
    <source>
        <dbReference type="EMBL" id="CAB3791722.1"/>
    </source>
</evidence>
<proteinExistence type="predicted"/>
<feature type="domain" description="Tyr recombinase" evidence="5">
    <location>
        <begin position="138"/>
        <end position="329"/>
    </location>
</feature>
<evidence type="ECO:0000313" key="8">
    <source>
        <dbReference type="Proteomes" id="UP000494115"/>
    </source>
</evidence>
<organism evidence="7 8">
    <name type="scientific">Pararobbsia alpina</name>
    <dbReference type="NCBI Taxonomy" id="621374"/>
    <lineage>
        <taxon>Bacteria</taxon>
        <taxon>Pseudomonadati</taxon>
        <taxon>Pseudomonadota</taxon>
        <taxon>Betaproteobacteria</taxon>
        <taxon>Burkholderiales</taxon>
        <taxon>Burkholderiaceae</taxon>
        <taxon>Pararobbsia</taxon>
    </lineage>
</organism>
<dbReference type="RefSeq" id="WP_175105747.1">
    <property type="nucleotide sequence ID" value="NZ_CADIKM010000014.1"/>
</dbReference>
<evidence type="ECO:0000256" key="3">
    <source>
        <dbReference type="ARBA" id="ARBA00023172"/>
    </source>
</evidence>
<keyword evidence="3" id="KW-0233">DNA recombination</keyword>
<dbReference type="InterPro" id="IPR010998">
    <property type="entry name" value="Integrase_recombinase_N"/>
</dbReference>
<evidence type="ECO:0000256" key="4">
    <source>
        <dbReference type="PROSITE-ProRule" id="PRU01248"/>
    </source>
</evidence>
<keyword evidence="2 4" id="KW-0238">DNA-binding</keyword>
<accession>A0A6S7CK77</accession>
<keyword evidence="8" id="KW-1185">Reference proteome</keyword>
<dbReference type="GO" id="GO:0015074">
    <property type="term" value="P:DNA integration"/>
    <property type="evidence" value="ECO:0007669"/>
    <property type="project" value="UniProtKB-KW"/>
</dbReference>
<evidence type="ECO:0000259" key="5">
    <source>
        <dbReference type="PROSITE" id="PS51898"/>
    </source>
</evidence>
<dbReference type="PROSITE" id="PS51898">
    <property type="entry name" value="TYR_RECOMBINASE"/>
    <property type="match status" value="1"/>
</dbReference>
<dbReference type="Pfam" id="PF00589">
    <property type="entry name" value="Phage_integrase"/>
    <property type="match status" value="1"/>
</dbReference>
<dbReference type="InterPro" id="IPR050090">
    <property type="entry name" value="Tyrosine_recombinase_XerCD"/>
</dbReference>
<dbReference type="Gene3D" id="1.10.150.130">
    <property type="match status" value="1"/>
</dbReference>
<dbReference type="AlphaFoldDB" id="A0A6S7CK77"/>
<dbReference type="GO" id="GO:0003677">
    <property type="term" value="F:DNA binding"/>
    <property type="evidence" value="ECO:0007669"/>
    <property type="project" value="UniProtKB-UniRule"/>
</dbReference>